<dbReference type="EMBL" id="FWXV01000001">
    <property type="protein sequence ID" value="SMC60375.1"/>
    <property type="molecule type" value="Genomic_DNA"/>
</dbReference>
<dbReference type="InterPro" id="IPR029787">
    <property type="entry name" value="Nucleotide_cyclase"/>
</dbReference>
<accession>A0A1Y5WYZ9</accession>
<reference evidence="2 3" key="1">
    <citation type="submission" date="2017-04" db="EMBL/GenBank/DDBJ databases">
        <authorList>
            <person name="Afonso C.L."/>
            <person name="Miller P.J."/>
            <person name="Scott M.A."/>
            <person name="Spackman E."/>
            <person name="Goraichik I."/>
            <person name="Dimitrov K.M."/>
            <person name="Suarez D.L."/>
            <person name="Swayne D.E."/>
        </authorList>
    </citation>
    <scope>NUCLEOTIDE SEQUENCE [LARGE SCALE GENOMIC DNA]</scope>
    <source>
        <strain evidence="2 3">DSM 43828</strain>
    </source>
</reference>
<dbReference type="OrthoDB" id="3482507at2"/>
<dbReference type="Proteomes" id="UP000192674">
    <property type="component" value="Unassembled WGS sequence"/>
</dbReference>
<dbReference type="GO" id="GO:0035556">
    <property type="term" value="P:intracellular signal transduction"/>
    <property type="evidence" value="ECO:0007669"/>
    <property type="project" value="InterPro"/>
</dbReference>
<keyword evidence="3" id="KW-1185">Reference proteome</keyword>
<evidence type="ECO:0000259" key="1">
    <source>
        <dbReference type="PROSITE" id="PS50125"/>
    </source>
</evidence>
<dbReference type="PROSITE" id="PS50125">
    <property type="entry name" value="GUANYLATE_CYCLASE_2"/>
    <property type="match status" value="1"/>
</dbReference>
<dbReference type="GO" id="GO:0004016">
    <property type="term" value="F:adenylate cyclase activity"/>
    <property type="evidence" value="ECO:0007669"/>
    <property type="project" value="UniProtKB-ARBA"/>
</dbReference>
<organism evidence="2 3">
    <name type="scientific">Kibdelosporangium aridum</name>
    <dbReference type="NCBI Taxonomy" id="2030"/>
    <lineage>
        <taxon>Bacteria</taxon>
        <taxon>Bacillati</taxon>
        <taxon>Actinomycetota</taxon>
        <taxon>Actinomycetes</taxon>
        <taxon>Pseudonocardiales</taxon>
        <taxon>Pseudonocardiaceae</taxon>
        <taxon>Kibdelosporangium</taxon>
    </lineage>
</organism>
<dbReference type="AlphaFoldDB" id="A0A1Y5WYZ9"/>
<dbReference type="InterPro" id="IPR001054">
    <property type="entry name" value="A/G_cyclase"/>
</dbReference>
<evidence type="ECO:0000313" key="2">
    <source>
        <dbReference type="EMBL" id="SMC60375.1"/>
    </source>
</evidence>
<feature type="domain" description="Guanylate cyclase" evidence="1">
    <location>
        <begin position="11"/>
        <end position="132"/>
    </location>
</feature>
<sequence>MTGYLLAVHRSIVVVDVAGFCSRERTNEHQLTVRRSLYEILGKAFGNAGVPWTECDHEDRGDGALVLVPPTISKTTLAASLPTELVAALRQHNRRHCPQEQIRLRMSLHAGEVVYDKHGVVGRAVNHAFRLVDARVLREALAASADPLAIIASSWFFDEVIWHSDTANPRAYQEVHVRSKETDVTAWIHLPDSDVAA</sequence>
<name>A0A1Y5WYZ9_KIBAR</name>
<evidence type="ECO:0000313" key="3">
    <source>
        <dbReference type="Proteomes" id="UP000192674"/>
    </source>
</evidence>
<dbReference type="Gene3D" id="3.30.70.1230">
    <property type="entry name" value="Nucleotide cyclase"/>
    <property type="match status" value="1"/>
</dbReference>
<dbReference type="RefSeq" id="WP_051897996.1">
    <property type="nucleotide sequence ID" value="NZ_FWXV01000001.1"/>
</dbReference>
<dbReference type="SUPFAM" id="SSF55073">
    <property type="entry name" value="Nucleotide cyclase"/>
    <property type="match status" value="1"/>
</dbReference>
<protein>
    <recommendedName>
        <fullName evidence="1">Guanylate cyclase domain-containing protein</fullName>
    </recommendedName>
</protein>
<dbReference type="GO" id="GO:0009190">
    <property type="term" value="P:cyclic nucleotide biosynthetic process"/>
    <property type="evidence" value="ECO:0007669"/>
    <property type="project" value="InterPro"/>
</dbReference>
<proteinExistence type="predicted"/>
<gene>
    <name evidence="2" type="ORF">SAMN05661093_00846</name>
</gene>